<dbReference type="Pfam" id="PF00534">
    <property type="entry name" value="Glycos_transf_1"/>
    <property type="match status" value="1"/>
</dbReference>
<sequence>MISIIYILPHGGKTSPNCVVKNLINSGATKGDFTQVLLLKHKESVIFDKFLTPKSFFNLSRFDVFHTHGFLADLIGFILSFFYSSRIVTTLHSVIEEDLKERFGFVGYFIAKLWLLILSRHDEIIVLNNLQKQLYSRYFNGKVKVIPNGFDVCQVNELSPSVFKLENYGKKVILCHGVVRRIKSFDFILDCFLQSDWLSNNFVFVLVGDGPELDKLKKKYAQLLDEKIFISVGFKSDALQYLRLADFFVMSSFFEGVPISMFEAVACNIPVLCVNEPSFHGLFSESEVFYFSRTTDSFVSLLKKLLILPEVELEHQTKRAFISLQNNFSLEVQYEKYRRVY</sequence>
<proteinExistence type="predicted"/>
<dbReference type="InterPro" id="IPR001296">
    <property type="entry name" value="Glyco_trans_1"/>
</dbReference>
<dbReference type="RefSeq" id="WP_165564807.1">
    <property type="nucleotide sequence ID" value="NZ_CP045857.1"/>
</dbReference>
<dbReference type="Proteomes" id="UP000502117">
    <property type="component" value="Chromosome"/>
</dbReference>
<dbReference type="InterPro" id="IPR028098">
    <property type="entry name" value="Glyco_trans_4-like_N"/>
</dbReference>
<evidence type="ECO:0000313" key="3">
    <source>
        <dbReference type="EMBL" id="QIJ04082.1"/>
    </source>
</evidence>
<gene>
    <name evidence="3" type="ORF">GII14_07795</name>
</gene>
<dbReference type="GO" id="GO:0016757">
    <property type="term" value="F:glycosyltransferase activity"/>
    <property type="evidence" value="ECO:0007669"/>
    <property type="project" value="InterPro"/>
</dbReference>
<keyword evidence="3" id="KW-0808">Transferase</keyword>
<dbReference type="AlphaFoldDB" id="A0A6G7LQM9"/>
<dbReference type="InterPro" id="IPR050194">
    <property type="entry name" value="Glycosyltransferase_grp1"/>
</dbReference>
<dbReference type="PANTHER" id="PTHR45947">
    <property type="entry name" value="SULFOQUINOVOSYL TRANSFERASE SQD2"/>
    <property type="match status" value="1"/>
</dbReference>
<reference evidence="3 4" key="1">
    <citation type="submission" date="2019-11" db="EMBL/GenBank/DDBJ databases">
        <title>Complete Genome Sequence of Shewanella chilikensis Strain DC57, Isolated from Corroded Seal Rings at a floating production facility in Australia.</title>
        <authorList>
            <person name="Salgar-Chaparro S.J."/>
            <person name="Castillo-Villamizar G.A."/>
            <person name="Poehlein A."/>
            <person name="Daniel R."/>
            <person name="Machuca L."/>
        </authorList>
    </citation>
    <scope>NUCLEOTIDE SEQUENCE [LARGE SCALE GENOMIC DNA]</scope>
    <source>
        <strain evidence="3 4">DC57</strain>
    </source>
</reference>
<dbReference type="Pfam" id="PF13439">
    <property type="entry name" value="Glyco_transf_4"/>
    <property type="match status" value="1"/>
</dbReference>
<feature type="domain" description="Glycosyltransferase subfamily 4-like N-terminal" evidence="2">
    <location>
        <begin position="60"/>
        <end position="152"/>
    </location>
</feature>
<name>A0A6G7LQM9_9GAMM</name>
<feature type="domain" description="Glycosyl transferase family 1" evidence="1">
    <location>
        <begin position="166"/>
        <end position="316"/>
    </location>
</feature>
<dbReference type="SUPFAM" id="SSF53756">
    <property type="entry name" value="UDP-Glycosyltransferase/glycogen phosphorylase"/>
    <property type="match status" value="1"/>
</dbReference>
<organism evidence="3 4">
    <name type="scientific">Shewanella chilikensis</name>
    <dbReference type="NCBI Taxonomy" id="558541"/>
    <lineage>
        <taxon>Bacteria</taxon>
        <taxon>Pseudomonadati</taxon>
        <taxon>Pseudomonadota</taxon>
        <taxon>Gammaproteobacteria</taxon>
        <taxon>Alteromonadales</taxon>
        <taxon>Shewanellaceae</taxon>
        <taxon>Shewanella</taxon>
    </lineage>
</organism>
<dbReference type="KEGG" id="schk:GII14_07795"/>
<dbReference type="Gene3D" id="3.40.50.2000">
    <property type="entry name" value="Glycogen Phosphorylase B"/>
    <property type="match status" value="2"/>
</dbReference>
<evidence type="ECO:0000313" key="4">
    <source>
        <dbReference type="Proteomes" id="UP000502117"/>
    </source>
</evidence>
<dbReference type="PANTHER" id="PTHR45947:SF3">
    <property type="entry name" value="SULFOQUINOVOSYL TRANSFERASE SQD2"/>
    <property type="match status" value="1"/>
</dbReference>
<evidence type="ECO:0000259" key="1">
    <source>
        <dbReference type="Pfam" id="PF00534"/>
    </source>
</evidence>
<dbReference type="CDD" id="cd03801">
    <property type="entry name" value="GT4_PimA-like"/>
    <property type="match status" value="1"/>
</dbReference>
<dbReference type="EMBL" id="CP045857">
    <property type="protein sequence ID" value="QIJ04082.1"/>
    <property type="molecule type" value="Genomic_DNA"/>
</dbReference>
<accession>A0A6G7LQM9</accession>
<evidence type="ECO:0000259" key="2">
    <source>
        <dbReference type="Pfam" id="PF13439"/>
    </source>
</evidence>
<protein>
    <submittedName>
        <fullName evidence="3">Glycosyltransferase</fullName>
    </submittedName>
</protein>